<evidence type="ECO:0000313" key="9">
    <source>
        <dbReference type="Proteomes" id="UP000029448"/>
    </source>
</evidence>
<comment type="subcellular location">
    <subcellularLocation>
        <location evidence="1">Membrane</location>
        <topology evidence="1">Multi-pass membrane protein</topology>
    </subcellularLocation>
</comment>
<evidence type="ECO:0000256" key="5">
    <source>
        <dbReference type="ARBA" id="ARBA00023136"/>
    </source>
</evidence>
<dbReference type="Pfam" id="PF00324">
    <property type="entry name" value="AA_permease"/>
    <property type="match status" value="1"/>
</dbReference>
<evidence type="ECO:0000259" key="7">
    <source>
        <dbReference type="Pfam" id="PF00324"/>
    </source>
</evidence>
<dbReference type="Proteomes" id="UP000029448">
    <property type="component" value="Unassembled WGS sequence"/>
</dbReference>
<dbReference type="PATRIC" id="fig|104102.7.peg.2462"/>
<evidence type="ECO:0000313" key="8">
    <source>
        <dbReference type="EMBL" id="KGB22475.1"/>
    </source>
</evidence>
<accession>A0A094YKA2</accession>
<feature type="transmembrane region" description="Helical" evidence="6">
    <location>
        <begin position="12"/>
        <end position="36"/>
    </location>
</feature>
<keyword evidence="5 6" id="KW-0472">Membrane</keyword>
<comment type="caution">
    <text evidence="8">The sequence shown here is derived from an EMBL/GenBank/DDBJ whole genome shotgun (WGS) entry which is preliminary data.</text>
</comment>
<dbReference type="GO" id="GO:0055085">
    <property type="term" value="P:transmembrane transport"/>
    <property type="evidence" value="ECO:0007669"/>
    <property type="project" value="InterPro"/>
</dbReference>
<gene>
    <name evidence="8" type="ORF">AtDm6_2486</name>
</gene>
<evidence type="ECO:0000256" key="2">
    <source>
        <dbReference type="ARBA" id="ARBA00022448"/>
    </source>
</evidence>
<evidence type="ECO:0000256" key="6">
    <source>
        <dbReference type="SAM" id="Phobius"/>
    </source>
</evidence>
<sequence>MVAFSSILAPDTIFAFLLSCSGGVILVVYSMIVAAYIKAREAAQKAGEADGYNLPFFPYCNYVALIAVVLVFVAMLLNPAERMTAVASIGTSVVCYGLASFRTGRRASSAAL</sequence>
<dbReference type="GO" id="GO:0016020">
    <property type="term" value="C:membrane"/>
    <property type="evidence" value="ECO:0007669"/>
    <property type="project" value="UniProtKB-SubCell"/>
</dbReference>
<name>A0A094YKA2_9PROT</name>
<dbReference type="STRING" id="104102.AtDm6_2486"/>
<dbReference type="PANTHER" id="PTHR43495:SF5">
    <property type="entry name" value="GAMMA-AMINOBUTYRIC ACID PERMEASE"/>
    <property type="match status" value="1"/>
</dbReference>
<keyword evidence="2" id="KW-0813">Transport</keyword>
<dbReference type="EMBL" id="JOKM01000079">
    <property type="protein sequence ID" value="KGB22475.1"/>
    <property type="molecule type" value="Genomic_DNA"/>
</dbReference>
<dbReference type="AlphaFoldDB" id="A0A094YKA2"/>
<feature type="transmembrane region" description="Helical" evidence="6">
    <location>
        <begin position="56"/>
        <end position="77"/>
    </location>
</feature>
<organism evidence="8 9">
    <name type="scientific">Acetobacter tropicalis</name>
    <dbReference type="NCBI Taxonomy" id="104102"/>
    <lineage>
        <taxon>Bacteria</taxon>
        <taxon>Pseudomonadati</taxon>
        <taxon>Pseudomonadota</taxon>
        <taxon>Alphaproteobacteria</taxon>
        <taxon>Acetobacterales</taxon>
        <taxon>Acetobacteraceae</taxon>
        <taxon>Acetobacter</taxon>
    </lineage>
</organism>
<evidence type="ECO:0000256" key="4">
    <source>
        <dbReference type="ARBA" id="ARBA00022989"/>
    </source>
</evidence>
<protein>
    <recommendedName>
        <fullName evidence="7">Amino acid permease/ SLC12A domain-containing protein</fullName>
    </recommendedName>
</protein>
<proteinExistence type="predicted"/>
<keyword evidence="9" id="KW-1185">Reference proteome</keyword>
<keyword evidence="4 6" id="KW-1133">Transmembrane helix</keyword>
<feature type="domain" description="Amino acid permease/ SLC12A" evidence="7">
    <location>
        <begin position="5"/>
        <end position="80"/>
    </location>
</feature>
<dbReference type="InterPro" id="IPR004841">
    <property type="entry name" value="AA-permease/SLC12A_dom"/>
</dbReference>
<evidence type="ECO:0000256" key="1">
    <source>
        <dbReference type="ARBA" id="ARBA00004141"/>
    </source>
</evidence>
<dbReference type="PANTHER" id="PTHR43495">
    <property type="entry name" value="GABA PERMEASE"/>
    <property type="match status" value="1"/>
</dbReference>
<reference evidence="8 9" key="1">
    <citation type="submission" date="2014-06" db="EMBL/GenBank/DDBJ databases">
        <title>Functional and comparative genomic analyses of the Drosophila gut microbiota identify candidate symbiosis factors.</title>
        <authorList>
            <person name="Newell P.D."/>
            <person name="Chaston J.M."/>
            <person name="Douglas A.E."/>
        </authorList>
    </citation>
    <scope>NUCLEOTIDE SEQUENCE [LARGE SCALE GENOMIC DNA]</scope>
    <source>
        <strain evidence="8 9">DmCS_006</strain>
    </source>
</reference>
<keyword evidence="3 6" id="KW-0812">Transmembrane</keyword>
<evidence type="ECO:0000256" key="3">
    <source>
        <dbReference type="ARBA" id="ARBA00022692"/>
    </source>
</evidence>